<evidence type="ECO:0000256" key="16">
    <source>
        <dbReference type="RuleBase" id="RU000504"/>
    </source>
</evidence>
<evidence type="ECO:0000256" key="1">
    <source>
        <dbReference type="ARBA" id="ARBA00001946"/>
    </source>
</evidence>
<evidence type="ECO:0000256" key="4">
    <source>
        <dbReference type="ARBA" id="ARBA00008663"/>
    </source>
</evidence>
<evidence type="ECO:0000313" key="19">
    <source>
        <dbReference type="EMBL" id="MBK1791469.1"/>
    </source>
</evidence>
<evidence type="ECO:0000256" key="7">
    <source>
        <dbReference type="ARBA" id="ARBA00022679"/>
    </source>
</evidence>
<evidence type="ECO:0000313" key="20">
    <source>
        <dbReference type="Proteomes" id="UP000624703"/>
    </source>
</evidence>
<dbReference type="GO" id="GO:0030955">
    <property type="term" value="F:potassium ion binding"/>
    <property type="evidence" value="ECO:0007669"/>
    <property type="project" value="UniProtKB-UniRule"/>
</dbReference>
<evidence type="ECO:0000256" key="6">
    <source>
        <dbReference type="ARBA" id="ARBA00018587"/>
    </source>
</evidence>
<keyword evidence="13 16" id="KW-0324">Glycolysis</keyword>
<dbReference type="Gene3D" id="3.40.1380.20">
    <property type="entry name" value="Pyruvate kinase, C-terminal domain"/>
    <property type="match status" value="1"/>
</dbReference>
<keyword evidence="20" id="KW-1185">Reference proteome</keyword>
<dbReference type="SUPFAM" id="SSF51621">
    <property type="entry name" value="Phosphoenolpyruvate/pyruvate domain"/>
    <property type="match status" value="1"/>
</dbReference>
<dbReference type="UniPathway" id="UPA00109">
    <property type="reaction ID" value="UER00188"/>
</dbReference>
<protein>
    <recommendedName>
        <fullName evidence="6 15">Pyruvate kinase</fullName>
        <ecNumber evidence="5 15">2.7.1.40</ecNumber>
    </recommendedName>
</protein>
<evidence type="ECO:0000256" key="2">
    <source>
        <dbReference type="ARBA" id="ARBA00001958"/>
    </source>
</evidence>
<keyword evidence="14 19" id="KW-0670">Pyruvate</keyword>
<evidence type="ECO:0000256" key="3">
    <source>
        <dbReference type="ARBA" id="ARBA00004997"/>
    </source>
</evidence>
<keyword evidence="8" id="KW-0479">Metal-binding</keyword>
<evidence type="ECO:0000256" key="14">
    <source>
        <dbReference type="ARBA" id="ARBA00023317"/>
    </source>
</evidence>
<dbReference type="GO" id="GO:0000287">
    <property type="term" value="F:magnesium ion binding"/>
    <property type="evidence" value="ECO:0007669"/>
    <property type="project" value="UniProtKB-UniRule"/>
</dbReference>
<keyword evidence="11" id="KW-0067">ATP-binding</keyword>
<dbReference type="SUPFAM" id="SSF52935">
    <property type="entry name" value="PK C-terminal domain-like"/>
    <property type="match status" value="1"/>
</dbReference>
<dbReference type="NCBIfam" id="TIGR01064">
    <property type="entry name" value="pyruv_kin"/>
    <property type="match status" value="1"/>
</dbReference>
<comment type="similarity">
    <text evidence="4 16">Belongs to the pyruvate kinase family.</text>
</comment>
<evidence type="ECO:0000256" key="12">
    <source>
        <dbReference type="ARBA" id="ARBA00022842"/>
    </source>
</evidence>
<comment type="pathway">
    <text evidence="3 16">Carbohydrate degradation; glycolysis; pyruvate from D-glyceraldehyde 3-phosphate: step 5/5.</text>
</comment>
<keyword evidence="7 16" id="KW-0808">Transferase</keyword>
<comment type="catalytic activity">
    <reaction evidence="16">
        <text>pyruvate + ATP = phosphoenolpyruvate + ADP + H(+)</text>
        <dbReference type="Rhea" id="RHEA:18157"/>
        <dbReference type="ChEBI" id="CHEBI:15361"/>
        <dbReference type="ChEBI" id="CHEBI:15378"/>
        <dbReference type="ChEBI" id="CHEBI:30616"/>
        <dbReference type="ChEBI" id="CHEBI:58702"/>
        <dbReference type="ChEBI" id="CHEBI:456216"/>
        <dbReference type="EC" id="2.7.1.40"/>
    </reaction>
</comment>
<dbReference type="InterPro" id="IPR001697">
    <property type="entry name" value="Pyr_Knase"/>
</dbReference>
<feature type="domain" description="Pyruvate kinase C-terminal" evidence="18">
    <location>
        <begin position="353"/>
        <end position="463"/>
    </location>
</feature>
<dbReference type="InterPro" id="IPR015813">
    <property type="entry name" value="Pyrv/PenolPyrv_kinase-like_dom"/>
</dbReference>
<dbReference type="NCBIfam" id="NF004491">
    <property type="entry name" value="PRK05826.1"/>
    <property type="match status" value="1"/>
</dbReference>
<name>A0A8J7MCZ6_9BACT</name>
<dbReference type="GO" id="GO:0005524">
    <property type="term" value="F:ATP binding"/>
    <property type="evidence" value="ECO:0007669"/>
    <property type="project" value="UniProtKB-KW"/>
</dbReference>
<keyword evidence="10 16" id="KW-0418">Kinase</keyword>
<evidence type="ECO:0000256" key="5">
    <source>
        <dbReference type="ARBA" id="ARBA00012142"/>
    </source>
</evidence>
<dbReference type="PRINTS" id="PR01050">
    <property type="entry name" value="PYRUVTKNASE"/>
</dbReference>
<keyword evidence="9" id="KW-0547">Nucleotide-binding</keyword>
<evidence type="ECO:0000256" key="11">
    <source>
        <dbReference type="ARBA" id="ARBA00022840"/>
    </source>
</evidence>
<dbReference type="FunFam" id="3.20.20.60:FF:000025">
    <property type="entry name" value="Pyruvate kinase"/>
    <property type="match status" value="1"/>
</dbReference>
<dbReference type="PANTHER" id="PTHR11817">
    <property type="entry name" value="PYRUVATE KINASE"/>
    <property type="match status" value="1"/>
</dbReference>
<dbReference type="Gene3D" id="2.40.33.10">
    <property type="entry name" value="PK beta-barrel domain-like"/>
    <property type="match status" value="1"/>
</dbReference>
<dbReference type="Pfam" id="PF00224">
    <property type="entry name" value="PK"/>
    <property type="match status" value="1"/>
</dbReference>
<reference evidence="19" key="1">
    <citation type="submission" date="2021-01" db="EMBL/GenBank/DDBJ databases">
        <title>Modified the classification status of verrucomicrobia.</title>
        <authorList>
            <person name="Feng X."/>
        </authorList>
    </citation>
    <scope>NUCLEOTIDE SEQUENCE</scope>
    <source>
        <strain evidence="19">_KCTC 22039</strain>
    </source>
</reference>
<gene>
    <name evidence="19" type="primary">pyk</name>
    <name evidence="19" type="ORF">JIN82_09925</name>
</gene>
<dbReference type="InterPro" id="IPR015795">
    <property type="entry name" value="Pyrv_Knase_C"/>
</dbReference>
<dbReference type="InterPro" id="IPR015806">
    <property type="entry name" value="Pyrv_Knase_insert_dom_sf"/>
</dbReference>
<dbReference type="EMBL" id="JAENIM010000039">
    <property type="protein sequence ID" value="MBK1791469.1"/>
    <property type="molecule type" value="Genomic_DNA"/>
</dbReference>
<proteinExistence type="inferred from homology"/>
<organism evidence="19 20">
    <name type="scientific">Persicirhabdus sediminis</name>
    <dbReference type="NCBI Taxonomy" id="454144"/>
    <lineage>
        <taxon>Bacteria</taxon>
        <taxon>Pseudomonadati</taxon>
        <taxon>Verrucomicrobiota</taxon>
        <taxon>Verrucomicrobiia</taxon>
        <taxon>Verrucomicrobiales</taxon>
        <taxon>Verrucomicrobiaceae</taxon>
        <taxon>Persicirhabdus</taxon>
    </lineage>
</organism>
<evidence type="ECO:0000259" key="17">
    <source>
        <dbReference type="Pfam" id="PF00224"/>
    </source>
</evidence>
<evidence type="ECO:0000256" key="15">
    <source>
        <dbReference type="NCBIfam" id="TIGR01064"/>
    </source>
</evidence>
<dbReference type="InterPro" id="IPR036918">
    <property type="entry name" value="Pyrv_Knase_C_sf"/>
</dbReference>
<keyword evidence="12 16" id="KW-0460">Magnesium</keyword>
<dbReference type="RefSeq" id="WP_200311473.1">
    <property type="nucleotide sequence ID" value="NZ_JAENIM010000039.1"/>
</dbReference>
<evidence type="ECO:0000259" key="18">
    <source>
        <dbReference type="Pfam" id="PF02887"/>
    </source>
</evidence>
<dbReference type="EC" id="2.7.1.40" evidence="5 15"/>
<dbReference type="Gene3D" id="3.20.20.60">
    <property type="entry name" value="Phosphoenolpyruvate-binding domains"/>
    <property type="match status" value="1"/>
</dbReference>
<dbReference type="InterPro" id="IPR040442">
    <property type="entry name" value="Pyrv_kinase-like_dom_sf"/>
</dbReference>
<evidence type="ECO:0000256" key="10">
    <source>
        <dbReference type="ARBA" id="ARBA00022777"/>
    </source>
</evidence>
<sequence>MSQKTRIISTLGPVSDSNEMLGQLIDAGVNIFRLNMSHAPREWVKDVTLRIRAIAKEKKRHTAVLCDLQGPSIRTGDLDEPYMLVPGDVLEFRKRDAEQKEKYSSTVNYEGLMDDVRAGDPLVVDNGYLLMTITEVLPDRIVCEVKTEGKLGSRRHINLPGVRLNLPALTAKDHGDLATAVEAGVDFIAGSFVRDAAHVDELRKAMEELGGEAHIVAKIEDQEAIRNIDGIINAADGIMVARGDLGVEVEFEELPLIQRRIVRRCHVLGRRVIVATQMLESMIENPMPTRAEVTDVANAVFEEADAIMLSGETAMGRYPVQCVETLSRIAQRIERSGGMGYGKEVILRTERQKTLRAAVNLVDSIADAQIICFTRRGFLPVACAQLRPQSRIHAFTSKSGICRKMALSRGVRAYQIPFSEDHDTNQAAALEVLRGTGEVPEGTPLIVISDTLQKDHTVDSILIIHA</sequence>
<evidence type="ECO:0000256" key="13">
    <source>
        <dbReference type="ARBA" id="ARBA00023152"/>
    </source>
</evidence>
<dbReference type="InterPro" id="IPR011037">
    <property type="entry name" value="Pyrv_Knase-like_insert_dom_sf"/>
</dbReference>
<dbReference type="GO" id="GO:0016301">
    <property type="term" value="F:kinase activity"/>
    <property type="evidence" value="ECO:0007669"/>
    <property type="project" value="UniProtKB-KW"/>
</dbReference>
<dbReference type="AlphaFoldDB" id="A0A8J7MCZ6"/>
<dbReference type="Pfam" id="PF02887">
    <property type="entry name" value="PK_C"/>
    <property type="match status" value="1"/>
</dbReference>
<dbReference type="InterPro" id="IPR015793">
    <property type="entry name" value="Pyrv_Knase_brl"/>
</dbReference>
<feature type="domain" description="Pyruvate kinase barrel" evidence="17">
    <location>
        <begin position="3"/>
        <end position="323"/>
    </location>
</feature>
<evidence type="ECO:0000256" key="8">
    <source>
        <dbReference type="ARBA" id="ARBA00022723"/>
    </source>
</evidence>
<evidence type="ECO:0000256" key="9">
    <source>
        <dbReference type="ARBA" id="ARBA00022741"/>
    </source>
</evidence>
<comment type="cofactor">
    <cofactor evidence="1">
        <name>Mg(2+)</name>
        <dbReference type="ChEBI" id="CHEBI:18420"/>
    </cofactor>
</comment>
<comment type="cofactor">
    <cofactor evidence="2">
        <name>K(+)</name>
        <dbReference type="ChEBI" id="CHEBI:29103"/>
    </cofactor>
</comment>
<dbReference type="SUPFAM" id="SSF50800">
    <property type="entry name" value="PK beta-barrel domain-like"/>
    <property type="match status" value="1"/>
</dbReference>
<accession>A0A8J7MCZ6</accession>
<dbReference type="Proteomes" id="UP000624703">
    <property type="component" value="Unassembled WGS sequence"/>
</dbReference>
<dbReference type="GO" id="GO:0004743">
    <property type="term" value="F:pyruvate kinase activity"/>
    <property type="evidence" value="ECO:0007669"/>
    <property type="project" value="UniProtKB-UniRule"/>
</dbReference>
<comment type="caution">
    <text evidence="19">The sequence shown here is derived from an EMBL/GenBank/DDBJ whole genome shotgun (WGS) entry which is preliminary data.</text>
</comment>